<proteinExistence type="predicted"/>
<accession>A0A8J7MR08</accession>
<name>A0A8J7MR08_9RHOB</name>
<dbReference type="RefSeq" id="WP_202661376.1">
    <property type="nucleotide sequence ID" value="NZ_JAESVP010000005.1"/>
</dbReference>
<dbReference type="PIRSF" id="PIRSF011444">
    <property type="entry name" value="DUF1287"/>
    <property type="match status" value="1"/>
</dbReference>
<feature type="chain" id="PRO_5035268819" evidence="1">
    <location>
        <begin position="21"/>
        <end position="204"/>
    </location>
</feature>
<reference evidence="2" key="1">
    <citation type="submission" date="2021-01" db="EMBL/GenBank/DDBJ databases">
        <title>Genome seq and assembly of Tabrizicola sp. KVB23.</title>
        <authorList>
            <person name="Chhetri G."/>
        </authorList>
    </citation>
    <scope>NUCLEOTIDE SEQUENCE</scope>
    <source>
        <strain evidence="2">KVB23</strain>
    </source>
</reference>
<dbReference type="AlphaFoldDB" id="A0A8J7MR08"/>
<comment type="caution">
    <text evidence="2">The sequence shown here is derived from an EMBL/GenBank/DDBJ whole genome shotgun (WGS) entry which is preliminary data.</text>
</comment>
<dbReference type="EMBL" id="JAESVP010000005">
    <property type="protein sequence ID" value="MBL4928902.1"/>
    <property type="molecule type" value="Genomic_DNA"/>
</dbReference>
<sequence length="204" mass="22372">MRLLLVALFALLLATPPASAQDMPALITAARAQVGVTIRYDPTYVGLSYPGGDVPPDRGVCTDVLIRAFRTGWGLDLQRVVHADMIRAFDAYPQNWALSGPDANIDHRRVPNLQAMLERAGAELPVSDDPAEYQPGDLVTWRLPGNLPHIGIVSDQMNSDGDQHLILHNIGGGAQEEDLLMSFPITGHYRITSQALDWMRALDR</sequence>
<evidence type="ECO:0000313" key="2">
    <source>
        <dbReference type="EMBL" id="MBL4928902.1"/>
    </source>
</evidence>
<dbReference type="InterPro" id="IPR009706">
    <property type="entry name" value="DUF1287"/>
</dbReference>
<feature type="signal peptide" evidence="1">
    <location>
        <begin position="1"/>
        <end position="20"/>
    </location>
</feature>
<dbReference type="Proteomes" id="UP000619033">
    <property type="component" value="Unassembled WGS sequence"/>
</dbReference>
<evidence type="ECO:0000256" key="1">
    <source>
        <dbReference type="SAM" id="SignalP"/>
    </source>
</evidence>
<protein>
    <submittedName>
        <fullName evidence="2">DUF1287 domain-containing protein</fullName>
    </submittedName>
</protein>
<keyword evidence="3" id="KW-1185">Reference proteome</keyword>
<keyword evidence="1" id="KW-0732">Signal</keyword>
<organism evidence="2 3">
    <name type="scientific">Fuscibacter oryzae</name>
    <dbReference type="NCBI Taxonomy" id="2803939"/>
    <lineage>
        <taxon>Bacteria</taxon>
        <taxon>Pseudomonadati</taxon>
        <taxon>Pseudomonadota</taxon>
        <taxon>Alphaproteobacteria</taxon>
        <taxon>Rhodobacterales</taxon>
        <taxon>Paracoccaceae</taxon>
        <taxon>Fuscibacter</taxon>
    </lineage>
</organism>
<dbReference type="Pfam" id="PF06940">
    <property type="entry name" value="DUF1287"/>
    <property type="match status" value="1"/>
</dbReference>
<gene>
    <name evidence="2" type="ORF">JI744_12365</name>
</gene>
<evidence type="ECO:0000313" key="3">
    <source>
        <dbReference type="Proteomes" id="UP000619033"/>
    </source>
</evidence>